<dbReference type="OrthoDB" id="261225at2"/>
<accession>A0A553UF79</accession>
<evidence type="ECO:0000259" key="1">
    <source>
        <dbReference type="PROSITE" id="PS50531"/>
    </source>
</evidence>
<dbReference type="Pfam" id="PF13384">
    <property type="entry name" value="HTH_23"/>
    <property type="match status" value="1"/>
</dbReference>
<keyword evidence="3" id="KW-1185">Reference proteome</keyword>
<dbReference type="AlphaFoldDB" id="A0A553UF79"/>
<dbReference type="Gene3D" id="1.10.10.60">
    <property type="entry name" value="Homeodomain-like"/>
    <property type="match status" value="1"/>
</dbReference>
<proteinExistence type="predicted"/>
<comment type="caution">
    <text evidence="2">The sequence shown here is derived from an EMBL/GenBank/DDBJ whole genome shotgun (WGS) entry which is preliminary data.</text>
</comment>
<organism evidence="2 3">
    <name type="scientific">Deinococcus detaillensis</name>
    <dbReference type="NCBI Taxonomy" id="2592048"/>
    <lineage>
        <taxon>Bacteria</taxon>
        <taxon>Thermotogati</taxon>
        <taxon>Deinococcota</taxon>
        <taxon>Deinococci</taxon>
        <taxon>Deinococcales</taxon>
        <taxon>Deinococcaceae</taxon>
        <taxon>Deinococcus</taxon>
    </lineage>
</organism>
<dbReference type="EMBL" id="VKDB01000058">
    <property type="protein sequence ID" value="TSA78873.1"/>
    <property type="molecule type" value="Genomic_DNA"/>
</dbReference>
<feature type="domain" description="HTH IS21-type" evidence="1">
    <location>
        <begin position="1"/>
        <end position="57"/>
    </location>
</feature>
<protein>
    <submittedName>
        <fullName evidence="2">Helix-turn-helix domain-containing protein</fullName>
    </submittedName>
</protein>
<sequence>MARSGLDDQGWTISAIARQLGIDRRSVRRAIQADAFPEFTRRARKLDPYKAHLIQRWNEGCRTGPILFAELQTLGYQGQRTAVGIYLQRLRQAQGLPKRSRNAHPDHPLQHVNVGLPRFCVVEVKRL</sequence>
<evidence type="ECO:0000313" key="3">
    <source>
        <dbReference type="Proteomes" id="UP000316092"/>
    </source>
</evidence>
<reference evidence="2 3" key="1">
    <citation type="submission" date="2019-07" db="EMBL/GenBank/DDBJ databases">
        <title>Deinococcus detaillus sp. nov., isolated from humus soil in Antarctica.</title>
        <authorList>
            <person name="Zhang K."/>
        </authorList>
    </citation>
    <scope>NUCLEOTIDE SEQUENCE [LARGE SCALE GENOMIC DNA]</scope>
    <source>
        <strain evidence="2 3">H1</strain>
    </source>
</reference>
<gene>
    <name evidence="2" type="ORF">FNU79_18615</name>
</gene>
<dbReference type="Proteomes" id="UP000316092">
    <property type="component" value="Unassembled WGS sequence"/>
</dbReference>
<dbReference type="InterPro" id="IPR017894">
    <property type="entry name" value="HTH_IS21_transposase_type"/>
</dbReference>
<dbReference type="RefSeq" id="WP_143722286.1">
    <property type="nucleotide sequence ID" value="NZ_VKDB01000058.1"/>
</dbReference>
<name>A0A553UF79_9DEIO</name>
<evidence type="ECO:0000313" key="2">
    <source>
        <dbReference type="EMBL" id="TSA78873.1"/>
    </source>
</evidence>
<dbReference type="PROSITE" id="PS50531">
    <property type="entry name" value="HTH_IS21"/>
    <property type="match status" value="1"/>
</dbReference>